<evidence type="ECO:0000313" key="2">
    <source>
        <dbReference type="Proteomes" id="UP001589810"/>
    </source>
</evidence>
<name>A0ABV6N6I3_9PSEU</name>
<sequence>MNGHLDLVRELKSLRKGRGVHAGRIEHRIGPAIRAACEIDKSDGPVTVRRKLTTRLTELIHQLPADLRLATLVAFGLEPEARQPLYQQRMLWVAARMDRDERTVRRRVDDAVNQLAELAVVPGDRSGGWRTAELTVAVALDQDRPEVLEQRRIIAEQDGLRELELVAPLPLTETDVQVLYGGTLVPADGGFTLTLPAPVSKEERHEVALRFRLPARQAMPYLLCVPRRPCERFDLRVRFDRDREPPTVFALRGASREDPLHDGHEHPVDRAGEIHVRFHQLTPGLAYGARWEWPA</sequence>
<reference evidence="1 2" key="1">
    <citation type="submission" date="2024-09" db="EMBL/GenBank/DDBJ databases">
        <authorList>
            <person name="Sun Q."/>
            <person name="Mori K."/>
        </authorList>
    </citation>
    <scope>NUCLEOTIDE SEQUENCE [LARGE SCALE GENOMIC DNA]</scope>
    <source>
        <strain evidence="1 2">TBRC 1432</strain>
    </source>
</reference>
<dbReference type="EMBL" id="JBHLUD010000015">
    <property type="protein sequence ID" value="MFC0548199.1"/>
    <property type="molecule type" value="Genomic_DNA"/>
</dbReference>
<evidence type="ECO:0000313" key="1">
    <source>
        <dbReference type="EMBL" id="MFC0548199.1"/>
    </source>
</evidence>
<organism evidence="1 2">
    <name type="scientific">Kutzneria chonburiensis</name>
    <dbReference type="NCBI Taxonomy" id="1483604"/>
    <lineage>
        <taxon>Bacteria</taxon>
        <taxon>Bacillati</taxon>
        <taxon>Actinomycetota</taxon>
        <taxon>Actinomycetes</taxon>
        <taxon>Pseudonocardiales</taxon>
        <taxon>Pseudonocardiaceae</taxon>
        <taxon>Kutzneria</taxon>
    </lineage>
</organism>
<keyword evidence="2" id="KW-1185">Reference proteome</keyword>
<proteinExistence type="predicted"/>
<gene>
    <name evidence="1" type="ORF">ACFFH7_42295</name>
</gene>
<accession>A0ABV6N6I3</accession>
<comment type="caution">
    <text evidence="1">The sequence shown here is derived from an EMBL/GenBank/DDBJ whole genome shotgun (WGS) entry which is preliminary data.</text>
</comment>
<dbReference type="RefSeq" id="WP_273937966.1">
    <property type="nucleotide sequence ID" value="NZ_CP097263.1"/>
</dbReference>
<dbReference type="Proteomes" id="UP001589810">
    <property type="component" value="Unassembled WGS sequence"/>
</dbReference>
<protein>
    <submittedName>
        <fullName evidence="1">Uncharacterized protein</fullName>
    </submittedName>
</protein>